<proteinExistence type="predicted"/>
<organism evidence="1 2">
    <name type="scientific">Laodelphax striatellus</name>
    <name type="common">Small brown planthopper</name>
    <name type="synonym">Delphax striatella</name>
    <dbReference type="NCBI Taxonomy" id="195883"/>
    <lineage>
        <taxon>Eukaryota</taxon>
        <taxon>Metazoa</taxon>
        <taxon>Ecdysozoa</taxon>
        <taxon>Arthropoda</taxon>
        <taxon>Hexapoda</taxon>
        <taxon>Insecta</taxon>
        <taxon>Pterygota</taxon>
        <taxon>Neoptera</taxon>
        <taxon>Paraneoptera</taxon>
        <taxon>Hemiptera</taxon>
        <taxon>Auchenorrhyncha</taxon>
        <taxon>Fulgoroidea</taxon>
        <taxon>Delphacidae</taxon>
        <taxon>Criomorphinae</taxon>
        <taxon>Laodelphax</taxon>
    </lineage>
</organism>
<dbReference type="Proteomes" id="UP000291343">
    <property type="component" value="Unassembled WGS sequence"/>
</dbReference>
<gene>
    <name evidence="1" type="ORF">LSTR_LSTR001009</name>
</gene>
<evidence type="ECO:0000313" key="1">
    <source>
        <dbReference type="EMBL" id="RZF39488.1"/>
    </source>
</evidence>
<keyword evidence="2" id="KW-1185">Reference proteome</keyword>
<dbReference type="InParanoid" id="A0A482X1T6"/>
<accession>A0A482X1T6</accession>
<comment type="caution">
    <text evidence="1">The sequence shown here is derived from an EMBL/GenBank/DDBJ whole genome shotgun (WGS) entry which is preliminary data.</text>
</comment>
<reference evidence="1 2" key="1">
    <citation type="journal article" date="2017" name="Gigascience">
        <title>Genome sequence of the small brown planthopper, Laodelphax striatellus.</title>
        <authorList>
            <person name="Zhu J."/>
            <person name="Jiang F."/>
            <person name="Wang X."/>
            <person name="Yang P."/>
            <person name="Bao Y."/>
            <person name="Zhao W."/>
            <person name="Wang W."/>
            <person name="Lu H."/>
            <person name="Wang Q."/>
            <person name="Cui N."/>
            <person name="Li J."/>
            <person name="Chen X."/>
            <person name="Luo L."/>
            <person name="Yu J."/>
            <person name="Kang L."/>
            <person name="Cui F."/>
        </authorList>
    </citation>
    <scope>NUCLEOTIDE SEQUENCE [LARGE SCALE GENOMIC DNA]</scope>
    <source>
        <strain evidence="1">Lst14</strain>
    </source>
</reference>
<protein>
    <submittedName>
        <fullName evidence="1">Uncharacterized protein</fullName>
    </submittedName>
</protein>
<evidence type="ECO:0000313" key="2">
    <source>
        <dbReference type="Proteomes" id="UP000291343"/>
    </source>
</evidence>
<dbReference type="AlphaFoldDB" id="A0A482X1T6"/>
<dbReference type="EMBL" id="QKKF02019844">
    <property type="protein sequence ID" value="RZF39488.1"/>
    <property type="molecule type" value="Genomic_DNA"/>
</dbReference>
<sequence>MRIPGDLRLPSEVVTLSDVHPLYAQASGNPLLGLVSLKPGHSKCRGTDSLPSHGSDPRNCRSSDIRVDFRFRFESDPPGRQLRCQPYYFLLPYGPSRDSPVTSLFIALSKRHVRDGVKRRDQS</sequence>
<name>A0A482X1T6_LAOST</name>